<comment type="caution">
    <text evidence="1">The sequence shown here is derived from an EMBL/GenBank/DDBJ whole genome shotgun (WGS) entry which is preliminary data.</text>
</comment>
<name>A0A919SQ35_9ACTN</name>
<dbReference type="Proteomes" id="UP000680865">
    <property type="component" value="Unassembled WGS sequence"/>
</dbReference>
<evidence type="ECO:0000313" key="1">
    <source>
        <dbReference type="EMBL" id="GIM75529.1"/>
    </source>
</evidence>
<proteinExistence type="predicted"/>
<accession>A0A919SQ35</accession>
<reference evidence="1" key="1">
    <citation type="submission" date="2021-03" db="EMBL/GenBank/DDBJ databases">
        <title>Whole genome shotgun sequence of Actinoplanes consettensis NBRC 14913.</title>
        <authorList>
            <person name="Komaki H."/>
            <person name="Tamura T."/>
        </authorList>
    </citation>
    <scope>NUCLEOTIDE SEQUENCE</scope>
    <source>
        <strain evidence="1">NBRC 14913</strain>
    </source>
</reference>
<organism evidence="1 2">
    <name type="scientific">Winogradskya consettensis</name>
    <dbReference type="NCBI Taxonomy" id="113560"/>
    <lineage>
        <taxon>Bacteria</taxon>
        <taxon>Bacillati</taxon>
        <taxon>Actinomycetota</taxon>
        <taxon>Actinomycetes</taxon>
        <taxon>Micromonosporales</taxon>
        <taxon>Micromonosporaceae</taxon>
        <taxon>Winogradskya</taxon>
    </lineage>
</organism>
<protein>
    <submittedName>
        <fullName evidence="1">Uncharacterized protein</fullName>
    </submittedName>
</protein>
<keyword evidence="2" id="KW-1185">Reference proteome</keyword>
<sequence length="149" mass="15224">MEAGGAEDTVAGGVCHWTGSGPPQAASGRSSAMATGSFFTCGSLVWAAVRGSWAAAVIGLVLISGCDFGGGVDYVAPTPEAVRATVLAQVEAGAGMPSGIVYLDRDLEADSLVVHAVESCRELRVATIPNDTDVARKNVPKLGDPMFWN</sequence>
<dbReference type="AlphaFoldDB" id="A0A919SQ35"/>
<gene>
    <name evidence="1" type="ORF">Aco04nite_45810</name>
</gene>
<evidence type="ECO:0000313" key="2">
    <source>
        <dbReference type="Proteomes" id="UP000680865"/>
    </source>
</evidence>
<dbReference type="EMBL" id="BOQP01000024">
    <property type="protein sequence ID" value="GIM75529.1"/>
    <property type="molecule type" value="Genomic_DNA"/>
</dbReference>